<dbReference type="RefSeq" id="WP_183412981.1">
    <property type="nucleotide sequence ID" value="NZ_JACHYB010000001.1"/>
</dbReference>
<protein>
    <recommendedName>
        <fullName evidence="5">AAA+ ATPase domain-containing protein</fullName>
    </recommendedName>
</protein>
<dbReference type="SUPFAM" id="SSF52540">
    <property type="entry name" value="P-loop containing nucleoside triphosphate hydrolases"/>
    <property type="match status" value="1"/>
</dbReference>
<evidence type="ECO:0000313" key="3">
    <source>
        <dbReference type="EMBL" id="MBB3187183.1"/>
    </source>
</evidence>
<dbReference type="Pfam" id="PF13173">
    <property type="entry name" value="AAA_14"/>
    <property type="match status" value="1"/>
</dbReference>
<dbReference type="AlphaFoldDB" id="A0A7W5DS15"/>
<evidence type="ECO:0000259" key="1">
    <source>
        <dbReference type="Pfam" id="PF13173"/>
    </source>
</evidence>
<evidence type="ECO:0000259" key="2">
    <source>
        <dbReference type="Pfam" id="PF13635"/>
    </source>
</evidence>
<dbReference type="InterPro" id="IPR041682">
    <property type="entry name" value="AAA_14"/>
</dbReference>
<dbReference type="Pfam" id="PF13635">
    <property type="entry name" value="DUF4143"/>
    <property type="match status" value="1"/>
</dbReference>
<proteinExistence type="predicted"/>
<dbReference type="InterPro" id="IPR025420">
    <property type="entry name" value="DUF4143"/>
</dbReference>
<dbReference type="PANTHER" id="PTHR43566:SF2">
    <property type="entry name" value="DUF4143 DOMAIN-CONTAINING PROTEIN"/>
    <property type="match status" value="1"/>
</dbReference>
<organism evidence="3 4">
    <name type="scientific">Microbacter margulisiae</name>
    <dbReference type="NCBI Taxonomy" id="1350067"/>
    <lineage>
        <taxon>Bacteria</taxon>
        <taxon>Pseudomonadati</taxon>
        <taxon>Bacteroidota</taxon>
        <taxon>Bacteroidia</taxon>
        <taxon>Bacteroidales</taxon>
        <taxon>Porphyromonadaceae</taxon>
        <taxon>Microbacter</taxon>
    </lineage>
</organism>
<comment type="caution">
    <text evidence="3">The sequence shown here is derived from an EMBL/GenBank/DDBJ whole genome shotgun (WGS) entry which is preliminary data.</text>
</comment>
<gene>
    <name evidence="3" type="ORF">FHX64_001346</name>
</gene>
<evidence type="ECO:0008006" key="5">
    <source>
        <dbReference type="Google" id="ProtNLM"/>
    </source>
</evidence>
<dbReference type="EMBL" id="JACHYB010000001">
    <property type="protein sequence ID" value="MBB3187183.1"/>
    <property type="molecule type" value="Genomic_DNA"/>
</dbReference>
<dbReference type="Proteomes" id="UP000544222">
    <property type="component" value="Unassembled WGS sequence"/>
</dbReference>
<name>A0A7W5DS15_9PORP</name>
<dbReference type="PANTHER" id="PTHR43566">
    <property type="entry name" value="CONSERVED PROTEIN"/>
    <property type="match status" value="1"/>
</dbReference>
<accession>A0A7W5DS15</accession>
<dbReference type="Gene3D" id="3.40.50.300">
    <property type="entry name" value="P-loop containing nucleotide triphosphate hydrolases"/>
    <property type="match status" value="1"/>
</dbReference>
<feature type="domain" description="DUF4143" evidence="2">
    <location>
        <begin position="184"/>
        <end position="331"/>
    </location>
</feature>
<feature type="domain" description="AAA" evidence="1">
    <location>
        <begin position="18"/>
        <end position="137"/>
    </location>
</feature>
<evidence type="ECO:0000313" key="4">
    <source>
        <dbReference type="Proteomes" id="UP000544222"/>
    </source>
</evidence>
<reference evidence="3 4" key="1">
    <citation type="submission" date="2020-08" db="EMBL/GenBank/DDBJ databases">
        <title>Genomic Encyclopedia of Type Strains, Phase IV (KMG-IV): sequencing the most valuable type-strain genomes for metagenomic binning, comparative biology and taxonomic classification.</title>
        <authorList>
            <person name="Goeker M."/>
        </authorList>
    </citation>
    <scope>NUCLEOTIDE SEQUENCE [LARGE SCALE GENOMIC DNA]</scope>
    <source>
        <strain evidence="3 4">DSM 27471</strain>
    </source>
</reference>
<keyword evidence="4" id="KW-1185">Reference proteome</keyword>
<sequence>MYIPREIENNILTSLNNNPVVALIGPRQCGKSTLVRHILTSQPNSIYLDMERPSDLQKLNDAEWFLSTQKGKLICIDEVQRQPMLFPLIRSLVDEWGTNGSFLLLGSASRDLLQQSAESLAGRISYKRLTPFLWKELHGTVNFETYFSMGAFPRSILAINPDASFEWRENFISTFLERDLLFWRGVTPSAMRRLWQMLAHVNGQTVDYSTLAKSLGVSSVTVKNYIDLLESTFMVEVVPAYISNTGKRLVKASKVYVADTGITAALLNLRSFEEIAGHPSLGAIWEQIVLSNLKGLFPDAIFNFYRTSNGAEIDFVVTVKGIVLAIECKSSYAPVLSRGNYHAIADIAPRHVFIVSPIEKGWQMKPEMDVVSLNELEYKIREITE</sequence>
<dbReference type="InterPro" id="IPR027417">
    <property type="entry name" value="P-loop_NTPase"/>
</dbReference>